<evidence type="ECO:0000256" key="7">
    <source>
        <dbReference type="ARBA" id="ARBA00034754"/>
    </source>
</evidence>
<evidence type="ECO:0000313" key="12">
    <source>
        <dbReference type="Proteomes" id="UP000297890"/>
    </source>
</evidence>
<evidence type="ECO:0000256" key="3">
    <source>
        <dbReference type="ARBA" id="ARBA00022679"/>
    </source>
</evidence>
<evidence type="ECO:0000256" key="1">
    <source>
        <dbReference type="ARBA" id="ARBA00012417"/>
    </source>
</evidence>
<keyword evidence="5" id="KW-0235">DNA replication</keyword>
<dbReference type="EMBL" id="SRIO01000002">
    <property type="protein sequence ID" value="TFZ83737.1"/>
    <property type="molecule type" value="Genomic_DNA"/>
</dbReference>
<comment type="catalytic activity">
    <reaction evidence="8">
        <text>DNA(n) + a 2'-deoxyribonucleoside 5'-triphosphate = DNA(n+1) + diphosphate</text>
        <dbReference type="Rhea" id="RHEA:22508"/>
        <dbReference type="Rhea" id="RHEA-COMP:17339"/>
        <dbReference type="Rhea" id="RHEA-COMP:17340"/>
        <dbReference type="ChEBI" id="CHEBI:33019"/>
        <dbReference type="ChEBI" id="CHEBI:61560"/>
        <dbReference type="ChEBI" id="CHEBI:173112"/>
        <dbReference type="EC" id="2.7.7.7"/>
    </reaction>
</comment>
<evidence type="ECO:0000256" key="8">
    <source>
        <dbReference type="ARBA" id="ARBA00049244"/>
    </source>
</evidence>
<dbReference type="SUPFAM" id="SSF48019">
    <property type="entry name" value="post-AAA+ oligomerization domain-like"/>
    <property type="match status" value="1"/>
</dbReference>
<evidence type="ECO:0000256" key="2">
    <source>
        <dbReference type="ARBA" id="ARBA00017703"/>
    </source>
</evidence>
<sequence>MKLSPEKLSAALEQAMAPIYLVGGDEPLLVEEAADTVRAAARQAGFNERRVMFAEPGFDWSALASELASGSLFGDRRLVELRVPGGKPGEIGARYLQTYATDPAPDVVLLVLCGMLDASARGSKWYQALERAGVAVQVWPVSATELPTWIRSRLGRLRLRIEPEALDLLVDRTEGNLLATHQALAQVALLAGGDQVDEATVLATVGHQARFDVQTLAEAAVAGNALRARRILFGLREEGLEAPLLLWALMRELRLLAGLSKDGALPGGLPPQRRRALEQARRRAPRDHWRQLLVGGVRLDLLAKGLIPGALWTELVDWTHSIARPYRPERLEAAAGQ</sequence>
<dbReference type="Gene3D" id="3.40.50.300">
    <property type="entry name" value="P-loop containing nucleotide triphosphate hydrolases"/>
    <property type="match status" value="1"/>
</dbReference>
<dbReference type="InterPro" id="IPR005790">
    <property type="entry name" value="DNA_polIII_delta"/>
</dbReference>
<dbReference type="OrthoDB" id="9770982at2"/>
<proteinExistence type="inferred from homology"/>
<dbReference type="Pfam" id="PF06144">
    <property type="entry name" value="DNA_pol3_delta"/>
    <property type="match status" value="1"/>
</dbReference>
<evidence type="ECO:0000256" key="9">
    <source>
        <dbReference type="NCBIfam" id="TIGR01128"/>
    </source>
</evidence>
<dbReference type="EC" id="2.7.7.7" evidence="1 9"/>
<dbReference type="GO" id="GO:0006261">
    <property type="term" value="P:DNA-templated DNA replication"/>
    <property type="evidence" value="ECO:0007669"/>
    <property type="project" value="TreeGrafter"/>
</dbReference>
<dbReference type="CDD" id="cd18138">
    <property type="entry name" value="HLD_clamp_pol_III_delta"/>
    <property type="match status" value="1"/>
</dbReference>
<organism evidence="11 12">
    <name type="scientific">Candidatus Macondimonas diazotrophica</name>
    <dbReference type="NCBI Taxonomy" id="2305248"/>
    <lineage>
        <taxon>Bacteria</taxon>
        <taxon>Pseudomonadati</taxon>
        <taxon>Pseudomonadota</taxon>
        <taxon>Gammaproteobacteria</taxon>
        <taxon>Chromatiales</taxon>
        <taxon>Ectothiorhodospiraceae</taxon>
        <taxon>Candidatus Macondimonas</taxon>
    </lineage>
</organism>
<dbReference type="InterPro" id="IPR027417">
    <property type="entry name" value="P-loop_NTPase"/>
</dbReference>
<dbReference type="GO" id="GO:0003887">
    <property type="term" value="F:DNA-directed DNA polymerase activity"/>
    <property type="evidence" value="ECO:0007669"/>
    <property type="project" value="UniProtKB-UniRule"/>
</dbReference>
<dbReference type="InterPro" id="IPR010372">
    <property type="entry name" value="DNA_pol3_delta_N"/>
</dbReference>
<evidence type="ECO:0000256" key="5">
    <source>
        <dbReference type="ARBA" id="ARBA00022705"/>
    </source>
</evidence>
<evidence type="ECO:0000256" key="4">
    <source>
        <dbReference type="ARBA" id="ARBA00022695"/>
    </source>
</evidence>
<comment type="similarity">
    <text evidence="7">Belongs to the DNA polymerase HolA subunit family.</text>
</comment>
<dbReference type="Gene3D" id="1.20.272.10">
    <property type="match status" value="1"/>
</dbReference>
<evidence type="ECO:0000256" key="6">
    <source>
        <dbReference type="ARBA" id="ARBA00022932"/>
    </source>
</evidence>
<dbReference type="Gene3D" id="1.10.8.60">
    <property type="match status" value="1"/>
</dbReference>
<dbReference type="PANTHER" id="PTHR34388:SF1">
    <property type="entry name" value="DNA POLYMERASE III SUBUNIT DELTA"/>
    <property type="match status" value="1"/>
</dbReference>
<reference evidence="11 12" key="1">
    <citation type="journal article" date="2019" name="ISME J.">
        <title>Candidatus Macondimonas diazotrophica, a novel gammaproteobacterial genus dominating crude-oil-contaminated coastal sediments.</title>
        <authorList>
            <person name="Karthikeyan S."/>
            <person name="Konstantinidis K."/>
        </authorList>
    </citation>
    <scope>NUCLEOTIDE SEQUENCE [LARGE SCALE GENOMIC DNA]</scope>
    <source>
        <strain evidence="11 12">KTK01</strain>
    </source>
</reference>
<dbReference type="PANTHER" id="PTHR34388">
    <property type="entry name" value="DNA POLYMERASE III SUBUNIT DELTA"/>
    <property type="match status" value="1"/>
</dbReference>
<dbReference type="SUPFAM" id="SSF52540">
    <property type="entry name" value="P-loop containing nucleoside triphosphate hydrolases"/>
    <property type="match status" value="1"/>
</dbReference>
<evidence type="ECO:0000313" key="11">
    <source>
        <dbReference type="EMBL" id="TFZ83737.1"/>
    </source>
</evidence>
<keyword evidence="4 11" id="KW-0548">Nucleotidyltransferase</keyword>
<dbReference type="Proteomes" id="UP000297890">
    <property type="component" value="Unassembled WGS sequence"/>
</dbReference>
<dbReference type="GO" id="GO:0003677">
    <property type="term" value="F:DNA binding"/>
    <property type="evidence" value="ECO:0007669"/>
    <property type="project" value="InterPro"/>
</dbReference>
<keyword evidence="6" id="KW-0239">DNA-directed DNA polymerase</keyword>
<keyword evidence="3 11" id="KW-0808">Transferase</keyword>
<feature type="domain" description="DNA polymerase III delta N-terminal" evidence="10">
    <location>
        <begin position="20"/>
        <end position="134"/>
    </location>
</feature>
<dbReference type="NCBIfam" id="TIGR01128">
    <property type="entry name" value="holA"/>
    <property type="match status" value="1"/>
</dbReference>
<dbReference type="GO" id="GO:0009360">
    <property type="term" value="C:DNA polymerase III complex"/>
    <property type="evidence" value="ECO:0007669"/>
    <property type="project" value="UniProtKB-UniRule"/>
</dbReference>
<gene>
    <name evidence="11" type="primary">holA</name>
    <name evidence="11" type="ORF">E4680_01770</name>
</gene>
<dbReference type="AlphaFoldDB" id="A0A4Z0FD72"/>
<name>A0A4Z0FD72_9GAMM</name>
<dbReference type="InterPro" id="IPR008921">
    <property type="entry name" value="DNA_pol3_clamp-load_cplx_C"/>
</dbReference>
<accession>A0A4Z0FD72</accession>
<protein>
    <recommendedName>
        <fullName evidence="2 9">DNA polymerase III subunit delta</fullName>
        <ecNumber evidence="1 9">2.7.7.7</ecNumber>
    </recommendedName>
</protein>
<evidence type="ECO:0000259" key="10">
    <source>
        <dbReference type="Pfam" id="PF06144"/>
    </source>
</evidence>
<comment type="caution">
    <text evidence="11">The sequence shown here is derived from an EMBL/GenBank/DDBJ whole genome shotgun (WGS) entry which is preliminary data.</text>
</comment>
<dbReference type="RefSeq" id="WP_135280664.1">
    <property type="nucleotide sequence ID" value="NZ_SRIO01000002.1"/>
</dbReference>
<keyword evidence="12" id="KW-1185">Reference proteome</keyword>